<gene>
    <name evidence="2" type="ORF">DVH24_007127</name>
</gene>
<dbReference type="Proteomes" id="UP000290289">
    <property type="component" value="Chromosome 16"/>
</dbReference>
<dbReference type="AlphaFoldDB" id="A0A498HL30"/>
<feature type="region of interest" description="Disordered" evidence="1">
    <location>
        <begin position="15"/>
        <end position="54"/>
    </location>
</feature>
<evidence type="ECO:0000313" key="2">
    <source>
        <dbReference type="EMBL" id="RXH69871.1"/>
    </source>
</evidence>
<proteinExistence type="predicted"/>
<reference evidence="2 3" key="1">
    <citation type="submission" date="2018-10" db="EMBL/GenBank/DDBJ databases">
        <title>A high-quality apple genome assembly.</title>
        <authorList>
            <person name="Hu J."/>
        </authorList>
    </citation>
    <scope>NUCLEOTIDE SEQUENCE [LARGE SCALE GENOMIC DNA]</scope>
    <source>
        <strain evidence="3">cv. HFTH1</strain>
        <tissue evidence="2">Young leaf</tissue>
    </source>
</reference>
<organism evidence="2 3">
    <name type="scientific">Malus domestica</name>
    <name type="common">Apple</name>
    <name type="synonym">Pyrus malus</name>
    <dbReference type="NCBI Taxonomy" id="3750"/>
    <lineage>
        <taxon>Eukaryota</taxon>
        <taxon>Viridiplantae</taxon>
        <taxon>Streptophyta</taxon>
        <taxon>Embryophyta</taxon>
        <taxon>Tracheophyta</taxon>
        <taxon>Spermatophyta</taxon>
        <taxon>Magnoliopsida</taxon>
        <taxon>eudicotyledons</taxon>
        <taxon>Gunneridae</taxon>
        <taxon>Pentapetalae</taxon>
        <taxon>rosids</taxon>
        <taxon>fabids</taxon>
        <taxon>Rosales</taxon>
        <taxon>Rosaceae</taxon>
        <taxon>Amygdaloideae</taxon>
        <taxon>Maleae</taxon>
        <taxon>Malus</taxon>
    </lineage>
</organism>
<keyword evidence="3" id="KW-1185">Reference proteome</keyword>
<evidence type="ECO:0000313" key="3">
    <source>
        <dbReference type="Proteomes" id="UP000290289"/>
    </source>
</evidence>
<sequence>MYTTDMLMYARDSTQGIHGHSSGFGRPEVGWRGNTQGIHGHSPKFGGSAPKVSMDIHQNLGGQLTPHAP</sequence>
<name>A0A498HL30_MALDO</name>
<accession>A0A498HL30</accession>
<protein>
    <submittedName>
        <fullName evidence="2">Uncharacterized protein</fullName>
    </submittedName>
</protein>
<dbReference type="EMBL" id="RDQH01000342">
    <property type="protein sequence ID" value="RXH69871.1"/>
    <property type="molecule type" value="Genomic_DNA"/>
</dbReference>
<comment type="caution">
    <text evidence="2">The sequence shown here is derived from an EMBL/GenBank/DDBJ whole genome shotgun (WGS) entry which is preliminary data.</text>
</comment>
<evidence type="ECO:0000256" key="1">
    <source>
        <dbReference type="SAM" id="MobiDB-lite"/>
    </source>
</evidence>